<gene>
    <name evidence="1" type="ORF">HMPREF9140_00797</name>
</gene>
<evidence type="ECO:0000313" key="2">
    <source>
        <dbReference type="Proteomes" id="UP000016023"/>
    </source>
</evidence>
<reference evidence="1 2" key="1">
    <citation type="submission" date="2011-12" db="EMBL/GenBank/DDBJ databases">
        <title>The Genome Sequence of Prevotella micans F0438.</title>
        <authorList>
            <consortium name="The Broad Institute Genome Sequencing Platform"/>
            <person name="Earl A."/>
            <person name="Ward D."/>
            <person name="Feldgarden M."/>
            <person name="Gevers D."/>
            <person name="Izard J."/>
            <person name="Baranova O.V."/>
            <person name="Blanton J.M."/>
            <person name="Wade W.G."/>
            <person name="Dewhirst F.E."/>
            <person name="Young S.K."/>
            <person name="Zeng Q."/>
            <person name="Gargeya S."/>
            <person name="Fitzgerald M."/>
            <person name="Haas B."/>
            <person name="Abouelleil A."/>
            <person name="Alvarado L."/>
            <person name="Arachchi H.M."/>
            <person name="Berlin A."/>
            <person name="Chapman S.B."/>
            <person name="Gearin G."/>
            <person name="Goldberg J."/>
            <person name="Griggs A."/>
            <person name="Gujja S."/>
            <person name="Hansen M."/>
            <person name="Heiman D."/>
            <person name="Howarth C."/>
            <person name="Larimer J."/>
            <person name="Lui A."/>
            <person name="MacDonald P.J.P."/>
            <person name="McCowen C."/>
            <person name="Montmayeur A."/>
            <person name="Murphy C."/>
            <person name="Neiman D."/>
            <person name="Pearson M."/>
            <person name="Priest M."/>
            <person name="Roberts A."/>
            <person name="Saif S."/>
            <person name="Shea T."/>
            <person name="Sisk P."/>
            <person name="Stolte C."/>
            <person name="Sykes S."/>
            <person name="Wortman J."/>
            <person name="Nusbaum C."/>
            <person name="Birren B."/>
        </authorList>
    </citation>
    <scope>NUCLEOTIDE SEQUENCE [LARGE SCALE GENOMIC DNA]</scope>
    <source>
        <strain evidence="1 2">F0438</strain>
    </source>
</reference>
<dbReference type="Proteomes" id="UP000016023">
    <property type="component" value="Unassembled WGS sequence"/>
</dbReference>
<comment type="caution">
    <text evidence="1">The sequence shown here is derived from an EMBL/GenBank/DDBJ whole genome shotgun (WGS) entry which is preliminary data.</text>
</comment>
<evidence type="ECO:0000313" key="1">
    <source>
        <dbReference type="EMBL" id="EHO71856.1"/>
    </source>
</evidence>
<protein>
    <submittedName>
        <fullName evidence="1">Uncharacterized protein</fullName>
    </submittedName>
</protein>
<organism evidence="1 2">
    <name type="scientific">Prevotella micans F0438</name>
    <dbReference type="NCBI Taxonomy" id="883158"/>
    <lineage>
        <taxon>Bacteria</taxon>
        <taxon>Pseudomonadati</taxon>
        <taxon>Bacteroidota</taxon>
        <taxon>Bacteroidia</taxon>
        <taxon>Bacteroidales</taxon>
        <taxon>Prevotellaceae</taxon>
        <taxon>Prevotella</taxon>
    </lineage>
</organism>
<keyword evidence="2" id="KW-1185">Reference proteome</keyword>
<dbReference type="STRING" id="883158.HMPREF9140_00797"/>
<dbReference type="HOGENOM" id="CLU_1659170_0_0_10"/>
<accession>H1Q1K9</accession>
<dbReference type="AlphaFoldDB" id="H1Q1K9"/>
<sequence>MKNSININNSRTKQAEYNSILPRAVGIPLGRGSASPAQSGFLSAEILPAPRSQDSSRQRFCQPRAVGIPLGRGSASSAQSGFLSAEVLPAPRSRDSSRQRFCQLRAVGIPLGRDSASSAQSGILPGRDSASQYNVLSPFEIKSFLFRPIVLILKFYPHD</sequence>
<dbReference type="EMBL" id="AGWK01000026">
    <property type="protein sequence ID" value="EHO71856.1"/>
    <property type="molecule type" value="Genomic_DNA"/>
</dbReference>
<proteinExistence type="predicted"/>
<name>H1Q1K9_9BACT</name>